<dbReference type="InterPro" id="IPR014777">
    <property type="entry name" value="4pyrrole_Mease_sub1"/>
</dbReference>
<dbReference type="UniPathway" id="UPA00148"/>
<dbReference type="GO" id="GO:0016994">
    <property type="term" value="F:precorrin-6A reductase activity"/>
    <property type="evidence" value="ECO:0007669"/>
    <property type="project" value="InterPro"/>
</dbReference>
<reference evidence="9" key="1">
    <citation type="submission" date="2016-10" db="EMBL/GenBank/DDBJ databases">
        <authorList>
            <person name="Varghese N."/>
            <person name="Submissions S."/>
        </authorList>
    </citation>
    <scope>NUCLEOTIDE SEQUENCE [LARGE SCALE GENOMIC DNA]</scope>
    <source>
        <strain evidence="9">P18</strain>
    </source>
</reference>
<organism evidence="8 9">
    <name type="scientific">Butyrivibrio proteoclasticus</name>
    <dbReference type="NCBI Taxonomy" id="43305"/>
    <lineage>
        <taxon>Bacteria</taxon>
        <taxon>Bacillati</taxon>
        <taxon>Bacillota</taxon>
        <taxon>Clostridia</taxon>
        <taxon>Lachnospirales</taxon>
        <taxon>Lachnospiraceae</taxon>
        <taxon>Butyrivibrio</taxon>
    </lineage>
</organism>
<evidence type="ECO:0000256" key="4">
    <source>
        <dbReference type="ARBA" id="ARBA00022679"/>
    </source>
</evidence>
<dbReference type="SUPFAM" id="SSF53335">
    <property type="entry name" value="S-adenosyl-L-methionine-dependent methyltransferases"/>
    <property type="match status" value="1"/>
</dbReference>
<evidence type="ECO:0000313" key="9">
    <source>
        <dbReference type="Proteomes" id="UP000182624"/>
    </source>
</evidence>
<dbReference type="NCBIfam" id="TIGR00715">
    <property type="entry name" value="precor6x_red"/>
    <property type="match status" value="1"/>
</dbReference>
<evidence type="ECO:0000256" key="5">
    <source>
        <dbReference type="ARBA" id="ARBA00022691"/>
    </source>
</evidence>
<dbReference type="PANTHER" id="PTHR43182:SF1">
    <property type="entry name" value="COBALT-PRECORRIN-7 C(5)-METHYLTRANSFERASE"/>
    <property type="match status" value="1"/>
</dbReference>
<dbReference type="InterPro" id="IPR012818">
    <property type="entry name" value="CbiE"/>
</dbReference>
<dbReference type="InterPro" id="IPR035996">
    <property type="entry name" value="4pyrrol_Methylase_sf"/>
</dbReference>
<dbReference type="PROSITE" id="PS51014">
    <property type="entry name" value="COBK_CBIJ"/>
    <property type="match status" value="1"/>
</dbReference>
<keyword evidence="5" id="KW-0949">S-adenosyl-L-methionine</keyword>
<accession>A0A1I5SR29</accession>
<keyword evidence="3 6" id="KW-0489">Methyltransferase</keyword>
<dbReference type="Gene3D" id="3.40.1010.10">
    <property type="entry name" value="Cobalt-precorrin-4 Transmethylase, Domain 1"/>
    <property type="match status" value="1"/>
</dbReference>
<dbReference type="Proteomes" id="UP000182624">
    <property type="component" value="Unassembled WGS sequence"/>
</dbReference>
<protein>
    <submittedName>
        <fullName evidence="8">Precorrin-6Y C5,15-methyltransferase (Decarboxylating)</fullName>
    </submittedName>
</protein>
<keyword evidence="4 6" id="KW-0808">Transferase</keyword>
<name>A0A1I5SR29_9FIRM</name>
<evidence type="ECO:0000256" key="2">
    <source>
        <dbReference type="ARBA" id="ARBA00022573"/>
    </source>
</evidence>
<dbReference type="PANTHER" id="PTHR43182">
    <property type="entry name" value="COBALT-PRECORRIN-6B C(15)-METHYLTRANSFERASE (DECARBOXYLATING)"/>
    <property type="match status" value="1"/>
</dbReference>
<dbReference type="InterPro" id="IPR003723">
    <property type="entry name" value="Precorrin-6x_reduct"/>
</dbReference>
<dbReference type="InterPro" id="IPR050714">
    <property type="entry name" value="Cobalamin_biosynth_MTase"/>
</dbReference>
<dbReference type="PROSITE" id="PS00840">
    <property type="entry name" value="SUMT_2"/>
    <property type="match status" value="1"/>
</dbReference>
<evidence type="ECO:0000313" key="8">
    <source>
        <dbReference type="EMBL" id="SFP73230.1"/>
    </source>
</evidence>
<dbReference type="SUPFAM" id="SSF53790">
    <property type="entry name" value="Tetrapyrrole methylase"/>
    <property type="match status" value="1"/>
</dbReference>
<evidence type="ECO:0000259" key="7">
    <source>
        <dbReference type="Pfam" id="PF00590"/>
    </source>
</evidence>
<dbReference type="InterPro" id="IPR029063">
    <property type="entry name" value="SAM-dependent_MTases_sf"/>
</dbReference>
<dbReference type="RefSeq" id="WP_074885708.1">
    <property type="nucleotide sequence ID" value="NZ_FOXO01000007.1"/>
</dbReference>
<proteinExistence type="inferred from homology"/>
<feature type="domain" description="Tetrapyrrole methylase" evidence="7">
    <location>
        <begin position="266"/>
        <end position="435"/>
    </location>
</feature>
<dbReference type="GO" id="GO:0008276">
    <property type="term" value="F:protein methyltransferase activity"/>
    <property type="evidence" value="ECO:0007669"/>
    <property type="project" value="InterPro"/>
</dbReference>
<dbReference type="GO" id="GO:0032259">
    <property type="term" value="P:methylation"/>
    <property type="evidence" value="ECO:0007669"/>
    <property type="project" value="UniProtKB-KW"/>
</dbReference>
<keyword evidence="9" id="KW-1185">Reference proteome</keyword>
<dbReference type="OrthoDB" id="9780707at2"/>
<dbReference type="Pfam" id="PF00590">
    <property type="entry name" value="TP_methylase"/>
    <property type="match status" value="1"/>
</dbReference>
<dbReference type="NCBIfam" id="TIGR02469">
    <property type="entry name" value="CbiT"/>
    <property type="match status" value="1"/>
</dbReference>
<sequence length="675" mass="74871">MNKIIIFGGTTEGKELAIDLAKAQIPSIYLVATDYGKMVIDDDPFIDVRIGRLDRWQMKELFEREMPLAIVDSTHPYAELVKKEIDDARKDFHDIRFFRVHRSNEKIAAPGARFFESARDCVKALLETRGTVFLTTGSKDIPEFCREKSLLERLVVRVIPNSESLKICYDNGLLGKQIIAMQGPFSYDMNLTFFKNYDAKVVVLKESGKAGGELERIQAARDAGAQIFIIKRPVENAGEDYERVREKIISLFGQNTGKERVKSLQVTLAGFGMGKETLTLEVQKALDEADYIFGAGRMLEGIDSDCPKYPYYLASDIIPALKKIKEENEKETIKVVVLFSGDTGFYSGAGKLLEALENEGYSPIVLPGISSVSALCARIGENWQDKAIISTHGVDEQKWTGELIASVTGYAGTIVITSGVKDINRIGKLLKKLEDNKKGKFTVYAGCNIYGDEKICVLDAAGCMELKEEGLYTLMIKNEQKAEKKLLPGLKDEEFIRDKVPMTKEEIRTLSICKLKPCDGDVIYDIGGGTGSVSVECARLSPKIKVYSVEKKKEACDLIRKNADKFMLLNLEVVEGVAPGALDNLPAPDKVFIGGSSGNLKSIFERLRSFEKKIRVVANAVTIETISALNELIKDYEIKDADIALVQVSKAKSLGQYSLMEAENPVYIVSFTIGH</sequence>
<keyword evidence="2" id="KW-0169">Cobalamin biosynthesis</keyword>
<dbReference type="EMBL" id="FOXO01000007">
    <property type="protein sequence ID" value="SFP73230.1"/>
    <property type="molecule type" value="Genomic_DNA"/>
</dbReference>
<dbReference type="InterPro" id="IPR000878">
    <property type="entry name" value="4pyrrol_Mease"/>
</dbReference>
<dbReference type="Gene3D" id="3.40.50.150">
    <property type="entry name" value="Vaccinia Virus protein VP39"/>
    <property type="match status" value="1"/>
</dbReference>
<dbReference type="GO" id="GO:0009236">
    <property type="term" value="P:cobalamin biosynthetic process"/>
    <property type="evidence" value="ECO:0007669"/>
    <property type="project" value="UniProtKB-UniPathway"/>
</dbReference>
<gene>
    <name evidence="8" type="ORF">SAMN04487928_10718</name>
</gene>
<evidence type="ECO:0000256" key="3">
    <source>
        <dbReference type="ARBA" id="ARBA00022603"/>
    </source>
</evidence>
<dbReference type="Pfam" id="PF02571">
    <property type="entry name" value="CbiJ"/>
    <property type="match status" value="1"/>
</dbReference>
<dbReference type="InterPro" id="IPR014008">
    <property type="entry name" value="Cbl_synth_MTase_CbiT"/>
</dbReference>
<dbReference type="AlphaFoldDB" id="A0A1I5SR29"/>
<dbReference type="CDD" id="cd11644">
    <property type="entry name" value="Precorrin-6Y-MT"/>
    <property type="match status" value="1"/>
</dbReference>
<evidence type="ECO:0000256" key="6">
    <source>
        <dbReference type="RuleBase" id="RU003960"/>
    </source>
</evidence>
<comment type="pathway">
    <text evidence="1">Cofactor biosynthesis; adenosylcobalamin biosynthesis.</text>
</comment>
<dbReference type="InterPro" id="IPR003043">
    <property type="entry name" value="Uropor_MeTrfase_CS"/>
</dbReference>
<comment type="similarity">
    <text evidence="6">Belongs to the precorrin methyltransferase family.</text>
</comment>
<evidence type="ECO:0000256" key="1">
    <source>
        <dbReference type="ARBA" id="ARBA00004953"/>
    </source>
</evidence>